<name>A0A7W7Z2A8_9BRAD</name>
<comment type="caution">
    <text evidence="3">The sequence shown here is derived from an EMBL/GenBank/DDBJ whole genome shotgun (WGS) entry which is preliminary data.</text>
</comment>
<dbReference type="EMBL" id="JACHIH010000004">
    <property type="protein sequence ID" value="MBB5046485.1"/>
    <property type="molecule type" value="Genomic_DNA"/>
</dbReference>
<evidence type="ECO:0000313" key="3">
    <source>
        <dbReference type="EMBL" id="MBB5046485.1"/>
    </source>
</evidence>
<keyword evidence="2" id="KW-0812">Transmembrane</keyword>
<proteinExistence type="predicted"/>
<gene>
    <name evidence="3" type="ORF">HNR60_001230</name>
</gene>
<sequence>MSYSGRLFIVALGGCLVAWLALPQIPQGELDQSVPSEQQQQTGVKKDQSRGADVEPSGKQPTAEQNKTKAEIYKRACEKPKDSNDAQLCEQWRAAVAAEAQVSLNRLGTWFLFGTLIFTGIAAAATYLTVRTMKSTAERQLRAYLSVEITGFNFDRDPNRTLICKAGFNIRNDGQTPAYDVRTNVDFRVAEQPLMKDMERPKDNVLRYENSISPNRFQEAGGSKAIPVEKQRLLPGQKLYFIGLVLYKDAFDAERETWFCGYIDQSDLIMDLSPGPKTIPLTFRWAERHNKTT</sequence>
<keyword evidence="2" id="KW-1133">Transmembrane helix</keyword>
<feature type="region of interest" description="Disordered" evidence="1">
    <location>
        <begin position="31"/>
        <end position="67"/>
    </location>
</feature>
<feature type="compositionally biased region" description="Basic and acidic residues" evidence="1">
    <location>
        <begin position="44"/>
        <end position="53"/>
    </location>
</feature>
<dbReference type="RefSeq" id="WP_184255388.1">
    <property type="nucleotide sequence ID" value="NZ_JACHIH010000004.1"/>
</dbReference>
<organism evidence="3 4">
    <name type="scientific">Rhodopseudomonas rhenobacensis</name>
    <dbReference type="NCBI Taxonomy" id="87461"/>
    <lineage>
        <taxon>Bacteria</taxon>
        <taxon>Pseudomonadati</taxon>
        <taxon>Pseudomonadota</taxon>
        <taxon>Alphaproteobacteria</taxon>
        <taxon>Hyphomicrobiales</taxon>
        <taxon>Nitrobacteraceae</taxon>
        <taxon>Rhodopseudomonas</taxon>
    </lineage>
</organism>
<accession>A0A7W7Z2A8</accession>
<feature type="compositionally biased region" description="Polar residues" evidence="1">
    <location>
        <begin position="33"/>
        <end position="43"/>
    </location>
</feature>
<dbReference type="Proteomes" id="UP000542353">
    <property type="component" value="Unassembled WGS sequence"/>
</dbReference>
<protein>
    <submittedName>
        <fullName evidence="3">Uncharacterized protein</fullName>
    </submittedName>
</protein>
<feature type="transmembrane region" description="Helical" evidence="2">
    <location>
        <begin position="110"/>
        <end position="130"/>
    </location>
</feature>
<keyword evidence="4" id="KW-1185">Reference proteome</keyword>
<reference evidence="3 4" key="1">
    <citation type="submission" date="2020-08" db="EMBL/GenBank/DDBJ databases">
        <title>Genomic Encyclopedia of Type Strains, Phase IV (KMG-IV): sequencing the most valuable type-strain genomes for metagenomic binning, comparative biology and taxonomic classification.</title>
        <authorList>
            <person name="Goeker M."/>
        </authorList>
    </citation>
    <scope>NUCLEOTIDE SEQUENCE [LARGE SCALE GENOMIC DNA]</scope>
    <source>
        <strain evidence="3 4">DSM 12706</strain>
    </source>
</reference>
<keyword evidence="2" id="KW-0472">Membrane</keyword>
<dbReference type="AlphaFoldDB" id="A0A7W7Z2A8"/>
<evidence type="ECO:0000256" key="2">
    <source>
        <dbReference type="SAM" id="Phobius"/>
    </source>
</evidence>
<evidence type="ECO:0000256" key="1">
    <source>
        <dbReference type="SAM" id="MobiDB-lite"/>
    </source>
</evidence>
<evidence type="ECO:0000313" key="4">
    <source>
        <dbReference type="Proteomes" id="UP000542353"/>
    </source>
</evidence>